<accession>A0A9P0QVL5</accession>
<gene>
    <name evidence="2" type="ORF">CLIB1423_37S00606</name>
</gene>
<comment type="caution">
    <text evidence="2">The sequence shown here is derived from an EMBL/GenBank/DDBJ whole genome shotgun (WGS) entry which is preliminary data.</text>
</comment>
<reference evidence="2" key="1">
    <citation type="submission" date="2022-03" db="EMBL/GenBank/DDBJ databases">
        <authorList>
            <person name="Legras J.-L."/>
            <person name="Devillers H."/>
            <person name="Grondin C."/>
        </authorList>
    </citation>
    <scope>NUCLEOTIDE SEQUENCE</scope>
    <source>
        <strain evidence="2">CLIB 1423</strain>
    </source>
</reference>
<evidence type="ECO:0000313" key="2">
    <source>
        <dbReference type="EMBL" id="CAH2355896.1"/>
    </source>
</evidence>
<dbReference type="EMBL" id="CAKXYY010000037">
    <property type="protein sequence ID" value="CAH2355896.1"/>
    <property type="molecule type" value="Genomic_DNA"/>
</dbReference>
<protein>
    <submittedName>
        <fullName evidence="2">Uncharacterized protein</fullName>
    </submittedName>
</protein>
<feature type="region of interest" description="Disordered" evidence="1">
    <location>
        <begin position="157"/>
        <end position="195"/>
    </location>
</feature>
<feature type="compositionally biased region" description="Polar residues" evidence="1">
    <location>
        <begin position="1"/>
        <end position="23"/>
    </location>
</feature>
<organism evidence="2 3">
    <name type="scientific">[Candida] railenensis</name>
    <dbReference type="NCBI Taxonomy" id="45579"/>
    <lineage>
        <taxon>Eukaryota</taxon>
        <taxon>Fungi</taxon>
        <taxon>Dikarya</taxon>
        <taxon>Ascomycota</taxon>
        <taxon>Saccharomycotina</taxon>
        <taxon>Pichiomycetes</taxon>
        <taxon>Debaryomycetaceae</taxon>
        <taxon>Kurtzmaniella</taxon>
    </lineage>
</organism>
<keyword evidence="3" id="KW-1185">Reference proteome</keyword>
<feature type="compositionally biased region" description="Low complexity" evidence="1">
    <location>
        <begin position="24"/>
        <end position="35"/>
    </location>
</feature>
<feature type="compositionally biased region" description="Polar residues" evidence="1">
    <location>
        <begin position="68"/>
        <end position="100"/>
    </location>
</feature>
<sequence>MSDGENNSSSVPRQLQSSMYKTNSSTSLSLLSSTSDYQSQFVGGGGEEVASTIGESRPRTPDREISPEQDTNIGSENYIDSFSRPLSRNSTTSCLSTTATKDGIEGNRLHRHGPTSYSNNIISNMVNANNLANANNANNANSNLRPTQIKSPLATMTVATSPPEGSTVLPPLPDQNNESTTPTPLTPGSPGDKLNFANMELHNSIFKKQLISGLDGGMDRSSSLLSATNDEDYDADSIANNYSQVSIKTTNAQMDGDSGASNHITGLASAPSITLREKINLLDTGAVERQDNF</sequence>
<proteinExistence type="predicted"/>
<dbReference type="OrthoDB" id="3981113at2759"/>
<dbReference type="Proteomes" id="UP000837801">
    <property type="component" value="Unassembled WGS sequence"/>
</dbReference>
<dbReference type="AlphaFoldDB" id="A0A9P0QVL5"/>
<evidence type="ECO:0000256" key="1">
    <source>
        <dbReference type="SAM" id="MobiDB-lite"/>
    </source>
</evidence>
<feature type="compositionally biased region" description="Low complexity" evidence="1">
    <location>
        <begin position="179"/>
        <end position="191"/>
    </location>
</feature>
<feature type="compositionally biased region" description="Basic and acidic residues" evidence="1">
    <location>
        <begin position="56"/>
        <end position="66"/>
    </location>
</feature>
<feature type="region of interest" description="Disordered" evidence="1">
    <location>
        <begin position="1"/>
        <end position="116"/>
    </location>
</feature>
<name>A0A9P0QVL5_9ASCO</name>
<evidence type="ECO:0000313" key="3">
    <source>
        <dbReference type="Proteomes" id="UP000837801"/>
    </source>
</evidence>